<accession>A0ABV1ZU50</accession>
<evidence type="ECO:0000256" key="1">
    <source>
        <dbReference type="SAM" id="MobiDB-lite"/>
    </source>
</evidence>
<sequence>MRQFSAAALTPAFRLVTALFIAPRGRHASPGRLRRRRSTRVRRYAPVPVPAPVTTPDTATAAAPIPQTPPRPAQDLAPPRHTSEAEDVALVRPYYEAHERESERERALLRVQAEASARLHGWVPRPRASGDLLAAPSPLPLSAFGPVPAARSAAPENWDDLAAATHGWGGRRARQGVPA</sequence>
<evidence type="ECO:0000313" key="3">
    <source>
        <dbReference type="Proteomes" id="UP001432401"/>
    </source>
</evidence>
<protein>
    <submittedName>
        <fullName evidence="2">Uncharacterized protein</fullName>
    </submittedName>
</protein>
<comment type="caution">
    <text evidence="2">The sequence shown here is derived from an EMBL/GenBank/DDBJ whole genome shotgun (WGS) entry which is preliminary data.</text>
</comment>
<feature type="compositionally biased region" description="Low complexity" evidence="1">
    <location>
        <begin position="54"/>
        <end position="65"/>
    </location>
</feature>
<gene>
    <name evidence="2" type="ORF">ABUK86_12720</name>
</gene>
<organism evidence="2 3">
    <name type="scientific">Nocardiopsis tropica</name>
    <dbReference type="NCBI Taxonomy" id="109330"/>
    <lineage>
        <taxon>Bacteria</taxon>
        <taxon>Bacillati</taxon>
        <taxon>Actinomycetota</taxon>
        <taxon>Actinomycetes</taxon>
        <taxon>Streptosporangiales</taxon>
        <taxon>Nocardiopsidaceae</taxon>
        <taxon>Nocardiopsis</taxon>
    </lineage>
</organism>
<dbReference type="Proteomes" id="UP001432401">
    <property type="component" value="Unassembled WGS sequence"/>
</dbReference>
<keyword evidence="3" id="KW-1185">Reference proteome</keyword>
<proteinExistence type="predicted"/>
<name>A0ABV1ZU50_9ACTN</name>
<evidence type="ECO:0000313" key="2">
    <source>
        <dbReference type="EMBL" id="MES0834640.1"/>
    </source>
</evidence>
<reference evidence="2 3" key="1">
    <citation type="submission" date="2024-06" db="EMBL/GenBank/DDBJ databases">
        <authorList>
            <person name="Bataeva Y.V."/>
            <person name="Grigorian L.N."/>
            <person name="Solomentsev V.I."/>
        </authorList>
    </citation>
    <scope>NUCLEOTIDE SEQUENCE [LARGE SCALE GENOMIC DNA]</scope>
    <source>
        <strain evidence="3">SCPM-O-B-12605 (RCAM04882)</strain>
    </source>
</reference>
<dbReference type="RefSeq" id="WP_352983743.1">
    <property type="nucleotide sequence ID" value="NZ_JBEQNA010000006.1"/>
</dbReference>
<dbReference type="EMBL" id="JBEQNB010000006">
    <property type="protein sequence ID" value="MES0834640.1"/>
    <property type="molecule type" value="Genomic_DNA"/>
</dbReference>
<feature type="region of interest" description="Disordered" evidence="1">
    <location>
        <begin position="27"/>
        <end position="85"/>
    </location>
</feature>
<feature type="compositionally biased region" description="Basic residues" evidence="1">
    <location>
        <begin position="27"/>
        <end position="43"/>
    </location>
</feature>